<reference evidence="1" key="1">
    <citation type="submission" date="2023-05" db="EMBL/GenBank/DDBJ databases">
        <authorList>
            <person name="Stuckert A."/>
        </authorList>
    </citation>
    <scope>NUCLEOTIDE SEQUENCE</scope>
</reference>
<accession>A0ABN9EZ93</accession>
<protein>
    <submittedName>
        <fullName evidence="1">Uncharacterized protein</fullName>
    </submittedName>
</protein>
<dbReference type="EMBL" id="CATNWA010016124">
    <property type="protein sequence ID" value="CAI9590098.1"/>
    <property type="molecule type" value="Genomic_DNA"/>
</dbReference>
<organism evidence="1 2">
    <name type="scientific">Staurois parvus</name>
    <dbReference type="NCBI Taxonomy" id="386267"/>
    <lineage>
        <taxon>Eukaryota</taxon>
        <taxon>Metazoa</taxon>
        <taxon>Chordata</taxon>
        <taxon>Craniata</taxon>
        <taxon>Vertebrata</taxon>
        <taxon>Euteleostomi</taxon>
        <taxon>Amphibia</taxon>
        <taxon>Batrachia</taxon>
        <taxon>Anura</taxon>
        <taxon>Neobatrachia</taxon>
        <taxon>Ranoidea</taxon>
        <taxon>Ranidae</taxon>
        <taxon>Staurois</taxon>
    </lineage>
</organism>
<proteinExistence type="predicted"/>
<sequence length="124" mass="13698">MPYGCILMLQGWTDHLETRALPEGPGSVGGPMRCPWYLFHRLFFEFGQGHRGMIPIARGPHELSVAPDCVSSLGENYYGMYVFMCISLVGGGAHEMPLVPFFIGFFEFGQGHRGPMIPYCPGAP</sequence>
<evidence type="ECO:0000313" key="1">
    <source>
        <dbReference type="EMBL" id="CAI9590098.1"/>
    </source>
</evidence>
<comment type="caution">
    <text evidence="1">The sequence shown here is derived from an EMBL/GenBank/DDBJ whole genome shotgun (WGS) entry which is preliminary data.</text>
</comment>
<feature type="non-terminal residue" evidence="1">
    <location>
        <position position="124"/>
    </location>
</feature>
<evidence type="ECO:0000313" key="2">
    <source>
        <dbReference type="Proteomes" id="UP001162483"/>
    </source>
</evidence>
<gene>
    <name evidence="1" type="ORF">SPARVUS_LOCUS10999874</name>
</gene>
<dbReference type="Proteomes" id="UP001162483">
    <property type="component" value="Unassembled WGS sequence"/>
</dbReference>
<name>A0ABN9EZ93_9NEOB</name>
<keyword evidence="2" id="KW-1185">Reference proteome</keyword>